<evidence type="ECO:0000313" key="1">
    <source>
        <dbReference type="EMBL" id="SJL16784.1"/>
    </source>
</evidence>
<dbReference type="AlphaFoldDB" id="A0A284S717"/>
<keyword evidence="2" id="KW-1185">Reference proteome</keyword>
<name>A0A284S717_ARMOS</name>
<dbReference type="OrthoDB" id="2899653at2759"/>
<reference evidence="2" key="1">
    <citation type="journal article" date="2017" name="Nat. Ecol. Evol.">
        <title>Genome expansion and lineage-specific genetic innovations in the forest pathogenic fungi Armillaria.</title>
        <authorList>
            <person name="Sipos G."/>
            <person name="Prasanna A.N."/>
            <person name="Walter M.C."/>
            <person name="O'Connor E."/>
            <person name="Balint B."/>
            <person name="Krizsan K."/>
            <person name="Kiss B."/>
            <person name="Hess J."/>
            <person name="Varga T."/>
            <person name="Slot J."/>
            <person name="Riley R."/>
            <person name="Boka B."/>
            <person name="Rigling D."/>
            <person name="Barry K."/>
            <person name="Lee J."/>
            <person name="Mihaltcheva S."/>
            <person name="LaButti K."/>
            <person name="Lipzen A."/>
            <person name="Waldron R."/>
            <person name="Moloney N.M."/>
            <person name="Sperisen C."/>
            <person name="Kredics L."/>
            <person name="Vagvoelgyi C."/>
            <person name="Patrignani A."/>
            <person name="Fitzpatrick D."/>
            <person name="Nagy I."/>
            <person name="Doyle S."/>
            <person name="Anderson J.B."/>
            <person name="Grigoriev I.V."/>
            <person name="Gueldener U."/>
            <person name="Muensterkoetter M."/>
            <person name="Nagy L.G."/>
        </authorList>
    </citation>
    <scope>NUCLEOTIDE SEQUENCE [LARGE SCALE GENOMIC DNA]</scope>
    <source>
        <strain evidence="2">C18/9</strain>
    </source>
</reference>
<dbReference type="EMBL" id="FUEG01000038">
    <property type="protein sequence ID" value="SJL16784.1"/>
    <property type="molecule type" value="Genomic_DNA"/>
</dbReference>
<sequence length="126" mass="13913">MALPALFLGASSTLHARQTQTDVHVLNDLNSPVFPKIRLVNRSVFSGIGYLYAEYQTDTGGHGFPRIRTLFLETFLPRTMGTNRMAYGSGGEIRLVDVAWTEWHADAHTLLATSKTGSFSENGPDR</sequence>
<gene>
    <name evidence="1" type="ORF">ARMOST_20313</name>
</gene>
<dbReference type="Proteomes" id="UP000219338">
    <property type="component" value="Unassembled WGS sequence"/>
</dbReference>
<organism evidence="1 2">
    <name type="scientific">Armillaria ostoyae</name>
    <name type="common">Armillaria root rot fungus</name>
    <dbReference type="NCBI Taxonomy" id="47428"/>
    <lineage>
        <taxon>Eukaryota</taxon>
        <taxon>Fungi</taxon>
        <taxon>Dikarya</taxon>
        <taxon>Basidiomycota</taxon>
        <taxon>Agaricomycotina</taxon>
        <taxon>Agaricomycetes</taxon>
        <taxon>Agaricomycetidae</taxon>
        <taxon>Agaricales</taxon>
        <taxon>Marasmiineae</taxon>
        <taxon>Physalacriaceae</taxon>
        <taxon>Armillaria</taxon>
    </lineage>
</organism>
<accession>A0A284S717</accession>
<protein>
    <submittedName>
        <fullName evidence="1">Uncharacterized protein</fullName>
    </submittedName>
</protein>
<proteinExistence type="predicted"/>
<evidence type="ECO:0000313" key="2">
    <source>
        <dbReference type="Proteomes" id="UP000219338"/>
    </source>
</evidence>